<feature type="signal peptide" evidence="1">
    <location>
        <begin position="1"/>
        <end position="15"/>
    </location>
</feature>
<gene>
    <name evidence="3" type="ORF">AV274_6194</name>
</gene>
<evidence type="ECO:0000313" key="4">
    <source>
        <dbReference type="Proteomes" id="UP000078348"/>
    </source>
</evidence>
<dbReference type="InterPro" id="IPR016024">
    <property type="entry name" value="ARM-type_fold"/>
</dbReference>
<evidence type="ECO:0000256" key="1">
    <source>
        <dbReference type="SAM" id="SignalP"/>
    </source>
</evidence>
<keyword evidence="3" id="KW-0378">Hydrolase</keyword>
<accession>A0A196S830</accession>
<dbReference type="NCBIfam" id="NF040521">
    <property type="entry name" value="C45_proenzyme"/>
    <property type="match status" value="1"/>
</dbReference>
<dbReference type="InterPro" id="IPR047794">
    <property type="entry name" value="C45_proenzyme-like"/>
</dbReference>
<reference evidence="3 4" key="1">
    <citation type="submission" date="2016-05" db="EMBL/GenBank/DDBJ databases">
        <title>Nuclear genome of Blastocystis sp. subtype 1 NandII.</title>
        <authorList>
            <person name="Gentekaki E."/>
            <person name="Curtis B."/>
            <person name="Stairs C."/>
            <person name="Eme L."/>
            <person name="Herman E."/>
            <person name="Klimes V."/>
            <person name="Arias M.C."/>
            <person name="Elias M."/>
            <person name="Hilliou F."/>
            <person name="Klute M."/>
            <person name="Malik S.-B."/>
            <person name="Pightling A."/>
            <person name="Rachubinski R."/>
            <person name="Salas D."/>
            <person name="Schlacht A."/>
            <person name="Suga H."/>
            <person name="Archibald J."/>
            <person name="Ball S.G."/>
            <person name="Clark G."/>
            <person name="Dacks J."/>
            <person name="Van Der Giezen M."/>
            <person name="Tsaousis A."/>
            <person name="Roger A."/>
        </authorList>
    </citation>
    <scope>NUCLEOTIDE SEQUENCE [LARGE SCALE GENOMIC DNA]</scope>
    <source>
        <strain evidence="4">ATCC 50177 / NandII</strain>
    </source>
</reference>
<dbReference type="OrthoDB" id="189997at2759"/>
<dbReference type="SUPFAM" id="SSF48371">
    <property type="entry name" value="ARM repeat"/>
    <property type="match status" value="1"/>
</dbReference>
<feature type="domain" description="Peptidase C45 hydrolase" evidence="2">
    <location>
        <begin position="140"/>
        <end position="346"/>
    </location>
</feature>
<keyword evidence="4" id="KW-1185">Reference proteome</keyword>
<dbReference type="Pfam" id="PF03417">
    <property type="entry name" value="AAT"/>
    <property type="match status" value="1"/>
</dbReference>
<comment type="caution">
    <text evidence="3">The sequence shown here is derived from an EMBL/GenBank/DDBJ whole genome shotgun (WGS) entry which is preliminary data.</text>
</comment>
<dbReference type="InterPro" id="IPR047801">
    <property type="entry name" value="Peptidase_C45"/>
</dbReference>
<keyword evidence="1" id="KW-0732">Signal</keyword>
<proteinExistence type="predicted"/>
<dbReference type="Proteomes" id="UP000078348">
    <property type="component" value="Unassembled WGS sequence"/>
</dbReference>
<organism evidence="3 4">
    <name type="scientific">Blastocystis sp. subtype 1 (strain ATCC 50177 / NandII)</name>
    <dbReference type="NCBI Taxonomy" id="478820"/>
    <lineage>
        <taxon>Eukaryota</taxon>
        <taxon>Sar</taxon>
        <taxon>Stramenopiles</taxon>
        <taxon>Bigyra</taxon>
        <taxon>Opalozoa</taxon>
        <taxon>Opalinata</taxon>
        <taxon>Blastocystidae</taxon>
        <taxon>Blastocystis</taxon>
    </lineage>
</organism>
<dbReference type="GO" id="GO:0006508">
    <property type="term" value="P:proteolysis"/>
    <property type="evidence" value="ECO:0007669"/>
    <property type="project" value="UniProtKB-KW"/>
</dbReference>
<dbReference type="PANTHER" id="PTHR34180">
    <property type="entry name" value="PEPTIDASE C45"/>
    <property type="match status" value="1"/>
</dbReference>
<name>A0A196S830_BLAHN</name>
<dbReference type="GO" id="GO:0008233">
    <property type="term" value="F:peptidase activity"/>
    <property type="evidence" value="ECO:0007669"/>
    <property type="project" value="UniProtKB-KW"/>
</dbReference>
<dbReference type="STRING" id="478820.A0A196S830"/>
<dbReference type="Pfam" id="PF20175">
    <property type="entry name" value="Tra1_central"/>
    <property type="match status" value="1"/>
</dbReference>
<dbReference type="InterPro" id="IPR046807">
    <property type="entry name" value="Tra1_central"/>
</dbReference>
<protein>
    <submittedName>
        <fullName evidence="3">Cysteine protease family C45</fullName>
    </submittedName>
</protein>
<sequence>MKPLFCLLLCISVYASINIPREIFVNAKSYYDAGYSFGRQTRDFIKARFADDKNLMEKMLPFYNTPAGKKVFDHFVDVNSRRFPEYMEELRGQADGADVPFPLVFMSTLSEEFSDYVSKEFAFTPVESCSDVIINEGQEVGICHNEDGSLIDFNRTSFLHQVITINNIVVSNFSSWCYAGQLPTAAFGFNNHIAMSMNYLHTAKGACLNAHLLDATSYEDAWRRITETPHCVGHNYQVMDLTSGKVVDIEVAPFDRIGRFTALPEHPHFHSNMYSLIIVDDTPSASSIHHEARYKQLTPPRSFKEGMDVLSDVADKVEPIYRPTTLNTALYDFHARKCVLYIGPPSENVILAEYDLYPVCVRRKDNPLFSLKMEMELTDNLRRTLQSHAEGSTEVIGAVNSLTSSIKQWIHTDSDNIVFDMLLDWLNQGRNYVNSSIYMKCAKACLYALKTIFESRHPIGDERRSKLLDMVLFLSRQENGECSTLLHQCFLDLLPTVNEQDIPIIQSYGYTIVSIVRSYTVICSEFRDALVAQARISRAASTMPSGSEMQSSPKPPRVLSLRSFRFAVNLFLSLKSKVSLSPDLLSQFTQTLLAAVLTPIPSLNESMPIFVKDYIHTTLVMIKFLLRELSAPEYTLIYKKNKDLILARVVALSTNITSEDIGGREDEFACLTRLFEMRPAANFLPYVGYFSNFYALLSDEAFLAQEFSKTAYAFYISLVFSLRNTISPADYYLIVCAIGQMLRRWELPSSLLFGGIDVLHDIASLMDANVKRGDSSLHLDAFLPLIQCLRRFSSCYVEAMVNVGLIAAADREFFEQSRCAVAESIQNGVPQNPYDYCAMRGLVRLTRRESAFEIGDEQVTEYGYAVLQGVWAVINVATVASMYLKTLLSKDLRPEQLTDVDTCFEELKQTFLLNLCLDDFFVETEEVPHQKIADVMEKIVFAMTRLPRFYLNELLDAAFPCFLASLQRNSEYFAMAKSFLAHTETRAPFAALCLEGLLANLGSLDTDDAAPPLWLELARLALCAELTEDTETVYCCFLLRILVRTVALLVRMTHRHHFLQLLLLAALRLNHCTRIQEGHDTAQALLLCMETLLMLHRHSLSQAERETYLDILVAFPVPFPALLRHLPVYLDLLLSLLESSPRQQEMGLQQLLRLAQSADHGLLVDALAETTTKERLHAALDAILFGPSRQALLDGVLQLLGCLGGALRFELAMPLCTNVKQETVSGLLLRVHFLNQHGFGETPFGETPNTVFREVSQGDGSDVAFDAVIEQAALVLSHSIISPKDKERLPPNPLLLHCYAELSGDSEAYCASLLLHEKQALFQVVLTTIKLAINTEPLAALTLSSFPCIENDASFHPDSNDRHHRNQLRILTCCVYCLFLCCLDADLQQEAEKEVEALTDIVVALVLQYSYQSANVPPICTKLENNPESKYSSDLLVEMLGPQPPRVGIALSFPSEQNNGDTIISAFCLLCALGTEDAIALAERLFLSFLSRSEVLFGSRWAAFHRMIAFYEELQSSLLYFCCVGSWRMQRAVLRLNYLICTTLPREWACRFLMHHIRLPFYALNLTPADEIGFIRPVAAKLVKVLLFLNFAVPLDDPSIVCACPAFADSPDASALYLDEVSRVNDCVSVLLETCFTAAESARELAADTVAAFQATPYHVEVEKKVLALLSTADFDALPQQHKLNFVRMLHFVVQRNPGLFKPECVDAYLSPILRWANAVPLTPLLPNLFEGVACDIPAASACPLREDDGVEVVLTVLRFLQLVARLIDATARQSLPRDALQEFATRCLGVWNSDVQAALPCLALLLGEAWASSKEKFIASLHGVVKGEPALFFDMQVLRGVEVLLPTAKPIDRERVFKLVADYLVDISHRKGMLPVNIGEVVLAMARVLALRAPSDYWRDLISTVDQALRSLQETVCIPIHRSQVWTLVVQETTRFESLLTAAVPPVDTLMREMRFDPQMAAVFERMSDAQAASLVENWTRVVSQVPENDWTCSLQRCFYLQCLAPHLKEPKHIKHVVCLLLPFLDRMLLVSENEDMEARRRFRVVEAIKEKRPSNCTLLYTLLDYLASAMLCLARKLYDKDLYCRLICLLATEGMNSHFSVIYFLHFECPNKCEVAVQQMINDVFDEVARLVDAKQLKQTDYKKATLYFEHALIPLFAAYCRQSHDFSFITEEHVRLLRRIATTSISLAQQAILFLSLYTSHKGLSSLTSCFSKEFIQQLSDKNPFITPQLLLLLAQLMEPTEQSFQYFCEQFLRSLHYASAIPVCLKAISVFLRQITEDETKARINAMVEKKIVAPHAVVDASPFLKLLSYNPVFFSSTITKLTRCEDAVLTPKLPHMGFITFCELVLPFSRRNDEYFTYLFKEYLNTSSTLFSLLHRKSCAQMLKYIARQPVTIDGDRLCDAVDAYDALKKRQGARKSAVGERSASFYSLFSRKVLLDVMVMVMEQGQERLRVQNGQRLLRFVQELVAFVDHNGAFAVLSRFLSFFPDIADEALQNQCIVLLLTVIASSVVSVAGVAGQPQQNCLWRHVHLAAVLLQKCSGVQADAAAQFTEVVKQVATAYVKAERARRSEQFSPLSQPESCLPSVPISFKSLFGSYKVSSFAGTELSYALFTLLSLPALLPSLFILVRQDVIPLVLTLLKEEGMVVHTHTLLQTLRDYITIPGIRLTPDETAAVLRQMARLAELPPILENQYALQLVARITQALESTPSLDSLLKQAVSASPAVRENALQQLKLRLPAGLFARLDALFASQFARLGKEQWLPLLAFVLLDAVAEGEVSLADPAFLLPSLAYPLNRRGEYEIMVRGELHDWEVKKEAILFIERVNASLAAIASCKPAALFTALEDVLFLDSVITEKLLLQLLPCVFSMPAARPLLPKIEAFLCSDACHASFPFYHSFSLQPLWFSYRSHFPVSPFLLSSSPSLLPQFNPVQLLLEGLFSSSTVPVFARETLLFVATQ</sequence>
<evidence type="ECO:0000313" key="3">
    <source>
        <dbReference type="EMBL" id="OAO12144.1"/>
    </source>
</evidence>
<dbReference type="Gene3D" id="3.60.60.10">
    <property type="entry name" value="Penicillin V Acylase, Chain A"/>
    <property type="match status" value="1"/>
</dbReference>
<evidence type="ECO:0000259" key="2">
    <source>
        <dbReference type="Pfam" id="PF03417"/>
    </source>
</evidence>
<keyword evidence="3" id="KW-0645">Protease</keyword>
<dbReference type="EMBL" id="LXWW01000561">
    <property type="protein sequence ID" value="OAO12144.1"/>
    <property type="molecule type" value="Genomic_DNA"/>
</dbReference>
<feature type="chain" id="PRO_5013289158" evidence="1">
    <location>
        <begin position="16"/>
        <end position="2961"/>
    </location>
</feature>
<dbReference type="PANTHER" id="PTHR34180:SF1">
    <property type="entry name" value="BETA-ALANYL-DOPAMINE_CARCININE HYDROLASE"/>
    <property type="match status" value="1"/>
</dbReference>
<dbReference type="InterPro" id="IPR005079">
    <property type="entry name" value="Peptidase_C45_hydrolase"/>
</dbReference>